<sequence length="141" mass="15654">MKSKTSTSPSQRMCENQRKKGKCGLGEAPTREETHVFLESLALLARLSHGEARKASLITSRGSLSIGAEEYRVWSEVDAWRETGERSTTRESSERAGGDGLARMKRETRTSDVAKHQAGDKEEALAGSRSRVEKTDERKET</sequence>
<protein>
    <submittedName>
        <fullName evidence="2">Uncharacterized protein</fullName>
    </submittedName>
</protein>
<name>A0A2G8S917_9APHY</name>
<feature type="region of interest" description="Disordered" evidence="1">
    <location>
        <begin position="1"/>
        <end position="28"/>
    </location>
</feature>
<accession>A0A2G8S917</accession>
<proteinExistence type="predicted"/>
<feature type="compositionally biased region" description="Polar residues" evidence="1">
    <location>
        <begin position="1"/>
        <end position="14"/>
    </location>
</feature>
<evidence type="ECO:0000256" key="1">
    <source>
        <dbReference type="SAM" id="MobiDB-lite"/>
    </source>
</evidence>
<comment type="caution">
    <text evidence="2">The sequence shown here is derived from an EMBL/GenBank/DDBJ whole genome shotgun (WGS) entry which is preliminary data.</text>
</comment>
<dbReference type="EMBL" id="AYKW01000015">
    <property type="protein sequence ID" value="PIL30252.1"/>
    <property type="molecule type" value="Genomic_DNA"/>
</dbReference>
<evidence type="ECO:0000313" key="2">
    <source>
        <dbReference type="EMBL" id="PIL30252.1"/>
    </source>
</evidence>
<dbReference type="Proteomes" id="UP000230002">
    <property type="component" value="Unassembled WGS sequence"/>
</dbReference>
<evidence type="ECO:0000313" key="3">
    <source>
        <dbReference type="Proteomes" id="UP000230002"/>
    </source>
</evidence>
<organism evidence="2 3">
    <name type="scientific">Ganoderma sinense ZZ0214-1</name>
    <dbReference type="NCBI Taxonomy" id="1077348"/>
    <lineage>
        <taxon>Eukaryota</taxon>
        <taxon>Fungi</taxon>
        <taxon>Dikarya</taxon>
        <taxon>Basidiomycota</taxon>
        <taxon>Agaricomycotina</taxon>
        <taxon>Agaricomycetes</taxon>
        <taxon>Polyporales</taxon>
        <taxon>Polyporaceae</taxon>
        <taxon>Ganoderma</taxon>
    </lineage>
</organism>
<reference evidence="2 3" key="1">
    <citation type="journal article" date="2015" name="Sci. Rep.">
        <title>Chromosome-level genome map provides insights into diverse defense mechanisms in the medicinal fungus Ganoderma sinense.</title>
        <authorList>
            <person name="Zhu Y."/>
            <person name="Xu J."/>
            <person name="Sun C."/>
            <person name="Zhou S."/>
            <person name="Xu H."/>
            <person name="Nelson D.R."/>
            <person name="Qian J."/>
            <person name="Song J."/>
            <person name="Luo H."/>
            <person name="Xiang L."/>
            <person name="Li Y."/>
            <person name="Xu Z."/>
            <person name="Ji A."/>
            <person name="Wang L."/>
            <person name="Lu S."/>
            <person name="Hayward A."/>
            <person name="Sun W."/>
            <person name="Li X."/>
            <person name="Schwartz D.C."/>
            <person name="Wang Y."/>
            <person name="Chen S."/>
        </authorList>
    </citation>
    <scope>NUCLEOTIDE SEQUENCE [LARGE SCALE GENOMIC DNA]</scope>
    <source>
        <strain evidence="2 3">ZZ0214-1</strain>
    </source>
</reference>
<dbReference type="AlphaFoldDB" id="A0A2G8S917"/>
<gene>
    <name evidence="2" type="ORF">GSI_07430</name>
</gene>
<keyword evidence="3" id="KW-1185">Reference proteome</keyword>
<feature type="region of interest" description="Disordered" evidence="1">
    <location>
        <begin position="81"/>
        <end position="141"/>
    </location>
</feature>